<evidence type="ECO:0000313" key="4">
    <source>
        <dbReference type="Proteomes" id="UP000019754"/>
    </source>
</evidence>
<feature type="compositionally biased region" description="Gly residues" evidence="1">
    <location>
        <begin position="64"/>
        <end position="75"/>
    </location>
</feature>
<dbReference type="HOGENOM" id="CLU_1281135_0_0_11"/>
<dbReference type="Pfam" id="PF19843">
    <property type="entry name" value="DUF6318"/>
    <property type="match status" value="1"/>
</dbReference>
<dbReference type="STRING" id="1249481.D641_0109625"/>
<keyword evidence="4" id="KW-1185">Reference proteome</keyword>
<name>A0A022KT02_9MICO</name>
<comment type="caution">
    <text evidence="3">The sequence shown here is derived from an EMBL/GenBank/DDBJ whole genome shotgun (WGS) entry which is preliminary data.</text>
</comment>
<organism evidence="3 4">
    <name type="scientific">Brachybacterium muris UCD-AY4</name>
    <dbReference type="NCBI Taxonomy" id="1249481"/>
    <lineage>
        <taxon>Bacteria</taxon>
        <taxon>Bacillati</taxon>
        <taxon>Actinomycetota</taxon>
        <taxon>Actinomycetes</taxon>
        <taxon>Micrococcales</taxon>
        <taxon>Dermabacteraceae</taxon>
        <taxon>Brachybacterium</taxon>
    </lineage>
</organism>
<evidence type="ECO:0000259" key="2">
    <source>
        <dbReference type="Pfam" id="PF19843"/>
    </source>
</evidence>
<gene>
    <name evidence="3" type="ORF">D641_0109625</name>
</gene>
<feature type="domain" description="DUF6318" evidence="2">
    <location>
        <begin position="85"/>
        <end position="217"/>
    </location>
</feature>
<reference evidence="3 4" key="1">
    <citation type="journal article" date="2013" name="Genome Announc.">
        <title>Draft genome sequence of an Actinobacterium, Brachybacterium muris strain UCD-AY4.</title>
        <authorList>
            <person name="Lo J.R."/>
            <person name="Lang J.M."/>
            <person name="Darling A.E."/>
            <person name="Eisen J.A."/>
            <person name="Coil D.A."/>
        </authorList>
    </citation>
    <scope>NUCLEOTIDE SEQUENCE [LARGE SCALE GENOMIC DNA]</scope>
    <source>
        <strain evidence="3 4">UCD-AY4</strain>
    </source>
</reference>
<proteinExistence type="predicted"/>
<feature type="region of interest" description="Disordered" evidence="1">
    <location>
        <begin position="38"/>
        <end position="99"/>
    </location>
</feature>
<evidence type="ECO:0000313" key="3">
    <source>
        <dbReference type="EMBL" id="EYT48904.1"/>
    </source>
</evidence>
<dbReference type="InterPro" id="IPR046281">
    <property type="entry name" value="DUF6318"/>
</dbReference>
<sequence>MQGFDLPSGRLPMHRRILAPVAAAALAFGLVACTDTGGGGTVTTPPPSINIGGGSDDGGAEPSDGGGEASDGGGDSTVAAPDIPAPDPADYPGMDQNTPEGAEQAFRYYVANLFWARQSGDDSTLRSLETTDCEGCQTINEELINLRNSGERWGAVSITDVRLTLHESEHFDHEIGYAFTLGPFTVHDPSTGNEIDYAATEYIMIGAMKWDAGRWIVGGLSAEWGADTHDT</sequence>
<dbReference type="EMBL" id="AORC01000011">
    <property type="protein sequence ID" value="EYT48904.1"/>
    <property type="molecule type" value="Genomic_DNA"/>
</dbReference>
<accession>A0A022KT02</accession>
<dbReference type="Proteomes" id="UP000019754">
    <property type="component" value="Unassembled WGS sequence"/>
</dbReference>
<protein>
    <recommendedName>
        <fullName evidence="2">DUF6318 domain-containing protein</fullName>
    </recommendedName>
</protein>
<evidence type="ECO:0000256" key="1">
    <source>
        <dbReference type="SAM" id="MobiDB-lite"/>
    </source>
</evidence>
<dbReference type="AlphaFoldDB" id="A0A022KT02"/>